<dbReference type="OrthoDB" id="2546654at2"/>
<proteinExistence type="predicted"/>
<dbReference type="RefSeq" id="WP_111344845.1">
    <property type="nucleotide sequence ID" value="NZ_QLII01000001.1"/>
</dbReference>
<reference evidence="4 5" key="1">
    <citation type="submission" date="2018-06" db="EMBL/GenBank/DDBJ databases">
        <title>Spirosoma sp. HMF3257 Genome sequencing and assembly.</title>
        <authorList>
            <person name="Kang H."/>
            <person name="Cha I."/>
            <person name="Kim H."/>
            <person name="Kang J."/>
            <person name="Joh K."/>
        </authorList>
    </citation>
    <scope>NUCLEOTIDE SEQUENCE [LARGE SCALE GENOMIC DNA]</scope>
    <source>
        <strain evidence="4 5">HMF3257</strain>
    </source>
</reference>
<dbReference type="GO" id="GO:0009253">
    <property type="term" value="P:peptidoglycan catabolic process"/>
    <property type="evidence" value="ECO:0007669"/>
    <property type="project" value="InterPro"/>
</dbReference>
<dbReference type="InterPro" id="IPR011600">
    <property type="entry name" value="Pept_C14_caspase"/>
</dbReference>
<evidence type="ECO:0000256" key="1">
    <source>
        <dbReference type="SAM" id="MobiDB-lite"/>
    </source>
</evidence>
<dbReference type="GO" id="GO:0006508">
    <property type="term" value="P:proteolysis"/>
    <property type="evidence" value="ECO:0007669"/>
    <property type="project" value="InterPro"/>
</dbReference>
<dbReference type="Gene3D" id="3.40.80.10">
    <property type="entry name" value="Peptidoglycan recognition protein-like"/>
    <property type="match status" value="1"/>
</dbReference>
<sequence length="609" mass="68293">MRFESLPQLEAGFRQEASSLLTPFSLPVPNENLTLQGKVFTPHRTNYYHAVEHPKQRIVLHFTAGNLRSDMQSLTQQDRHVSVAFVIARDGTIYQLFSPKFWSGHLGEGVGNQKGTGNPQDKATIGIEISNYGFLVPRDGNLETIYSRLKDPNTGKIGPVDLYCSQTNTAAYQKMATPFRDQSFYPTYTPAQYDSLIILLRYLTSKFTIPRQFLPEPKRFQTTTDVLAFKGIVSHINYRSSGKWDIGPAFDWATVINGVQAAHYVPTTPQNRHMVPRELTSEEAIEALFPQTRNLLEAEGETTDNEGYNPNDFDEQPVDEKKAEAPRNLYALLVGIDNYATVNPLHGCVHDMGVVEKYLTQRTTFDLALPGKPTGKIRKLIDGQATRKGVIEGFRTHLSQATKDDTILFYYSGHGTQELADPIWDETDGQLECLVCYDGSTAKASEFLLTDKELRFLINELYQETGAHIVTIFDCCHSGDNTRNIALVEATRKDVAERRVMRPGGGAFPARSWSEFLFSEKIPEASIAGRKPVDFLPQGAHIQMAACESDQTALEVAGEGIFTKTLLKTLIDSGGNLSYNTLRSRIRQYMRVGYEQTPRIYAPLSLKKH</sequence>
<name>A0A327NT53_9BACT</name>
<dbReference type="AlphaFoldDB" id="A0A327NT53"/>
<dbReference type="Gene3D" id="3.40.50.1460">
    <property type="match status" value="1"/>
</dbReference>
<keyword evidence="5" id="KW-1185">Reference proteome</keyword>
<accession>A0A327NT53</accession>
<dbReference type="GO" id="GO:0005737">
    <property type="term" value="C:cytoplasm"/>
    <property type="evidence" value="ECO:0007669"/>
    <property type="project" value="TreeGrafter"/>
</dbReference>
<gene>
    <name evidence="4" type="ORF">HMF3257_20265</name>
</gene>
<dbReference type="SUPFAM" id="SSF55846">
    <property type="entry name" value="N-acetylmuramoyl-L-alanine amidase-like"/>
    <property type="match status" value="1"/>
</dbReference>
<dbReference type="PANTHER" id="PTHR48104:SF30">
    <property type="entry name" value="METACASPASE-1"/>
    <property type="match status" value="1"/>
</dbReference>
<comment type="caution">
    <text evidence="4">The sequence shown here is derived from an EMBL/GenBank/DDBJ whole genome shotgun (WGS) entry which is preliminary data.</text>
</comment>
<evidence type="ECO:0000313" key="5">
    <source>
        <dbReference type="Proteomes" id="UP000249016"/>
    </source>
</evidence>
<dbReference type="Proteomes" id="UP000249016">
    <property type="component" value="Unassembled WGS sequence"/>
</dbReference>
<dbReference type="PANTHER" id="PTHR48104">
    <property type="entry name" value="METACASPASE-4"/>
    <property type="match status" value="1"/>
</dbReference>
<feature type="domain" description="N-acetylmuramoyl-L-alanine amidase" evidence="3">
    <location>
        <begin position="56"/>
        <end position="247"/>
    </location>
</feature>
<dbReference type="InterPro" id="IPR002502">
    <property type="entry name" value="Amidase_domain"/>
</dbReference>
<dbReference type="Pfam" id="PF01510">
    <property type="entry name" value="Amidase_2"/>
    <property type="match status" value="1"/>
</dbReference>
<dbReference type="Pfam" id="PF00656">
    <property type="entry name" value="Peptidase_C14"/>
    <property type="match status" value="1"/>
</dbReference>
<dbReference type="SUPFAM" id="SSF52129">
    <property type="entry name" value="Caspase-like"/>
    <property type="match status" value="1"/>
</dbReference>
<dbReference type="InterPro" id="IPR029030">
    <property type="entry name" value="Caspase-like_dom_sf"/>
</dbReference>
<dbReference type="InterPro" id="IPR036505">
    <property type="entry name" value="Amidase/PGRP_sf"/>
</dbReference>
<dbReference type="GO" id="GO:0004197">
    <property type="term" value="F:cysteine-type endopeptidase activity"/>
    <property type="evidence" value="ECO:0007669"/>
    <property type="project" value="InterPro"/>
</dbReference>
<evidence type="ECO:0000313" key="4">
    <source>
        <dbReference type="EMBL" id="RAI75918.1"/>
    </source>
</evidence>
<organism evidence="4 5">
    <name type="scientific">Spirosoma telluris</name>
    <dbReference type="NCBI Taxonomy" id="2183553"/>
    <lineage>
        <taxon>Bacteria</taxon>
        <taxon>Pseudomonadati</taxon>
        <taxon>Bacteroidota</taxon>
        <taxon>Cytophagia</taxon>
        <taxon>Cytophagales</taxon>
        <taxon>Cytophagaceae</taxon>
        <taxon>Spirosoma</taxon>
    </lineage>
</organism>
<dbReference type="InterPro" id="IPR050452">
    <property type="entry name" value="Metacaspase"/>
</dbReference>
<evidence type="ECO:0000259" key="3">
    <source>
        <dbReference type="Pfam" id="PF01510"/>
    </source>
</evidence>
<protein>
    <submittedName>
        <fullName evidence="4">Uncharacterized protein</fullName>
    </submittedName>
</protein>
<feature type="region of interest" description="Disordered" evidence="1">
    <location>
        <begin position="300"/>
        <end position="321"/>
    </location>
</feature>
<feature type="domain" description="Peptidase C14 caspase" evidence="2">
    <location>
        <begin position="330"/>
        <end position="602"/>
    </location>
</feature>
<dbReference type="GO" id="GO:0008745">
    <property type="term" value="F:N-acetylmuramoyl-L-alanine amidase activity"/>
    <property type="evidence" value="ECO:0007669"/>
    <property type="project" value="InterPro"/>
</dbReference>
<dbReference type="EMBL" id="QLII01000001">
    <property type="protein sequence ID" value="RAI75918.1"/>
    <property type="molecule type" value="Genomic_DNA"/>
</dbReference>
<evidence type="ECO:0000259" key="2">
    <source>
        <dbReference type="Pfam" id="PF00656"/>
    </source>
</evidence>